<keyword evidence="3" id="KW-1185">Reference proteome</keyword>
<keyword evidence="2" id="KW-0067">ATP-binding</keyword>
<proteinExistence type="predicted"/>
<dbReference type="EMBL" id="JBEYBR010000007">
    <property type="protein sequence ID" value="MEU2121100.1"/>
    <property type="molecule type" value="Genomic_DNA"/>
</dbReference>
<dbReference type="InterPro" id="IPR036890">
    <property type="entry name" value="HATPase_C_sf"/>
</dbReference>
<evidence type="ECO:0000313" key="3">
    <source>
        <dbReference type="Proteomes" id="UP001550535"/>
    </source>
</evidence>
<dbReference type="Pfam" id="PF13589">
    <property type="entry name" value="HATPase_c_3"/>
    <property type="match status" value="1"/>
</dbReference>
<dbReference type="RefSeq" id="WP_357810337.1">
    <property type="nucleotide sequence ID" value="NZ_JBEYBM010000033.1"/>
</dbReference>
<protein>
    <submittedName>
        <fullName evidence="2">ATP-binding protein</fullName>
    </submittedName>
</protein>
<gene>
    <name evidence="2" type="ORF">ABZ507_04635</name>
</gene>
<accession>A0ABV2X5D1</accession>
<comment type="caution">
    <text evidence="2">The sequence shown here is derived from an EMBL/GenBank/DDBJ whole genome shotgun (WGS) entry which is preliminary data.</text>
</comment>
<feature type="compositionally biased region" description="Polar residues" evidence="1">
    <location>
        <begin position="474"/>
        <end position="485"/>
    </location>
</feature>
<organism evidence="2 3">
    <name type="scientific">Nocardia niwae</name>
    <dbReference type="NCBI Taxonomy" id="626084"/>
    <lineage>
        <taxon>Bacteria</taxon>
        <taxon>Bacillati</taxon>
        <taxon>Actinomycetota</taxon>
        <taxon>Actinomycetes</taxon>
        <taxon>Mycobacteriales</taxon>
        <taxon>Nocardiaceae</taxon>
        <taxon>Nocardia</taxon>
    </lineage>
</organism>
<keyword evidence="2" id="KW-0547">Nucleotide-binding</keyword>
<dbReference type="GO" id="GO:0005524">
    <property type="term" value="F:ATP binding"/>
    <property type="evidence" value="ECO:0007669"/>
    <property type="project" value="UniProtKB-KW"/>
</dbReference>
<dbReference type="SUPFAM" id="SSF55874">
    <property type="entry name" value="ATPase domain of HSP90 chaperone/DNA topoisomerase II/histidine kinase"/>
    <property type="match status" value="1"/>
</dbReference>
<dbReference type="Gene3D" id="3.30.565.10">
    <property type="entry name" value="Histidine kinase-like ATPase, C-terminal domain"/>
    <property type="match status" value="1"/>
</dbReference>
<dbReference type="Proteomes" id="UP001550535">
    <property type="component" value="Unassembled WGS sequence"/>
</dbReference>
<evidence type="ECO:0000256" key="1">
    <source>
        <dbReference type="SAM" id="MobiDB-lite"/>
    </source>
</evidence>
<reference evidence="2 3" key="1">
    <citation type="submission" date="2024-06" db="EMBL/GenBank/DDBJ databases">
        <title>The Natural Products Discovery Center: Release of the First 8490 Sequenced Strains for Exploring Actinobacteria Biosynthetic Diversity.</title>
        <authorList>
            <person name="Kalkreuter E."/>
            <person name="Kautsar S.A."/>
            <person name="Yang D."/>
            <person name="Bader C.D."/>
            <person name="Teijaro C.N."/>
            <person name="Fluegel L."/>
            <person name="Davis C.M."/>
            <person name="Simpson J.R."/>
            <person name="Lauterbach L."/>
            <person name="Steele A.D."/>
            <person name="Gui C."/>
            <person name="Meng S."/>
            <person name="Li G."/>
            <person name="Viehrig K."/>
            <person name="Ye F."/>
            <person name="Su P."/>
            <person name="Kiefer A.F."/>
            <person name="Nichols A."/>
            <person name="Cepeda A.J."/>
            <person name="Yan W."/>
            <person name="Fan B."/>
            <person name="Jiang Y."/>
            <person name="Adhikari A."/>
            <person name="Zheng C.-J."/>
            <person name="Schuster L."/>
            <person name="Cowan T.M."/>
            <person name="Smanski M.J."/>
            <person name="Chevrette M.G."/>
            <person name="De Carvalho L.P.S."/>
            <person name="Shen B."/>
        </authorList>
    </citation>
    <scope>NUCLEOTIDE SEQUENCE [LARGE SCALE GENOMIC DNA]</scope>
    <source>
        <strain evidence="2 3">NPDC019434</strain>
    </source>
</reference>
<feature type="region of interest" description="Disordered" evidence="1">
    <location>
        <begin position="452"/>
        <end position="496"/>
    </location>
</feature>
<name>A0ABV2X5D1_9NOCA</name>
<evidence type="ECO:0000313" key="2">
    <source>
        <dbReference type="EMBL" id="MEU2121100.1"/>
    </source>
</evidence>
<sequence>MTEQFVNIEPHPRILTVLGDIEFSPLQCLSELVDNAFDDFLSNPADGERPTVNISLPGKDGSPRTAEVWVTDNGRGMDLRTLTNAVRAGWSGNARYGALGLYGMGFNIATARLGRLTTIRTTRAGDPSWTVLDLDLDALVKGGSYNVPARQEPKVSPDEHGTQIVIKNLKTDQRHELVRRADKLREQLGDVYSYLLRERGFLITVNGKKTQPRLPCVWDASRFVTRKGNNIHAVIEFDEQLRPAMACFNCGWWSPSGADKCDDCESTKIQERERRIWGWIGIQRYHHANDYGLDFLRNGRKILTRDKKLFSWEDPDGIEGPDLEYPIDSIRGSKGRIVGEIHCDHVPVYYTKTRFIEESPEWIKLVRVIRGTVPLKEKKALQLYRRTNDSYLGRLYTGFRRDDPGLNYLVPGADGKALFEKAIEWADKFRKGDPAYQTDHIWYDAAYRNDNPVTVDPSPDDDDPFKAMGLGQDPTATPTSNTPVPSSAKPATHSETLDERLERYRAAGEQVVDLAGEYEVKGHGSVSLTVWAVKGVALADQKETPVPVFAHLRKAPNVEVFVDITHSLFTEYGVDFRDMAMIELGEWIRVARGADSKPLSTVLADLKSRATDQKVTAEALAGRASRLLDRVKEAMQREIKGGAPTSYWDMLQESEKVRAQQRFVLEGGNGEWESSIESGDFVTFLPPNAVVRLLELRAEAFLDGKVFHRPYSNLTDQESRALVLARLTGLVSDLAVMAEHQPKLDIDELARIRLSCLLLERDLADTE</sequence>